<keyword evidence="5" id="KW-0472">Membrane</keyword>
<dbReference type="Proteomes" id="UP001237642">
    <property type="component" value="Unassembled WGS sequence"/>
</dbReference>
<dbReference type="GO" id="GO:0016020">
    <property type="term" value="C:membrane"/>
    <property type="evidence" value="ECO:0007669"/>
    <property type="project" value="UniProtKB-SubCell"/>
</dbReference>
<comment type="subcellular location">
    <subcellularLocation>
        <location evidence="1">Membrane</location>
    </subcellularLocation>
</comment>
<dbReference type="EMBL" id="JAUIZM010000010">
    <property type="protein sequence ID" value="KAK1359023.1"/>
    <property type="molecule type" value="Genomic_DNA"/>
</dbReference>
<name>A0AAD8H3G4_9APIA</name>
<dbReference type="Pfam" id="PF04526">
    <property type="entry name" value="DUF568"/>
    <property type="match status" value="1"/>
</dbReference>
<evidence type="ECO:0000313" key="9">
    <source>
        <dbReference type="Proteomes" id="UP001237642"/>
    </source>
</evidence>
<protein>
    <submittedName>
        <fullName evidence="8">Cytochrome b561 and DOMON domain-containing protein</fullName>
    </submittedName>
</protein>
<dbReference type="InterPro" id="IPR045265">
    <property type="entry name" value="AIR12_DOMON"/>
</dbReference>
<dbReference type="InterPro" id="IPR005018">
    <property type="entry name" value="DOMON_domain"/>
</dbReference>
<keyword evidence="3 6" id="KW-0732">Signal</keyword>
<accession>A0AAD8H3G4</accession>
<evidence type="ECO:0000256" key="6">
    <source>
        <dbReference type="SAM" id="SignalP"/>
    </source>
</evidence>
<proteinExistence type="predicted"/>
<evidence type="ECO:0000256" key="5">
    <source>
        <dbReference type="ARBA" id="ARBA00023136"/>
    </source>
</evidence>
<feature type="domain" description="DOMON" evidence="7">
    <location>
        <begin position="47"/>
        <end position="175"/>
    </location>
</feature>
<keyword evidence="2" id="KW-0813">Transport</keyword>
<dbReference type="CDD" id="cd09629">
    <property type="entry name" value="DOMON_CIL1_like"/>
    <property type="match status" value="1"/>
</dbReference>
<evidence type="ECO:0000256" key="1">
    <source>
        <dbReference type="ARBA" id="ARBA00004370"/>
    </source>
</evidence>
<evidence type="ECO:0000259" key="7">
    <source>
        <dbReference type="PROSITE" id="PS50836"/>
    </source>
</evidence>
<sequence length="189" mass="20900">MAISLAYVFSFTIFASLFIFSYAQVPCSNYTFISNKHFNSCIDLPFLDAHIHWNYFPSTNKVDMAYRAGQDLSGWIAWAINPTEIGMVGSQALLAFHDSSGSIVTYTTPISDYNPSMQPGDLSFQVSNMSAEYTNNEMIIFAVLGPFNNQTEFNHAWQAGGTVSNNIPQMHSTTGPNVQSFGEIDFLSG</sequence>
<evidence type="ECO:0000256" key="3">
    <source>
        <dbReference type="ARBA" id="ARBA00022729"/>
    </source>
</evidence>
<comment type="caution">
    <text evidence="8">The sequence shown here is derived from an EMBL/GenBank/DDBJ whole genome shotgun (WGS) entry which is preliminary data.</text>
</comment>
<reference evidence="8" key="2">
    <citation type="submission" date="2023-05" db="EMBL/GenBank/DDBJ databases">
        <authorList>
            <person name="Schelkunov M.I."/>
        </authorList>
    </citation>
    <scope>NUCLEOTIDE SEQUENCE</scope>
    <source>
        <strain evidence="8">Hsosn_3</strain>
        <tissue evidence="8">Leaf</tissue>
    </source>
</reference>
<keyword evidence="4" id="KW-0249">Electron transport</keyword>
<gene>
    <name evidence="8" type="ORF">POM88_043497</name>
</gene>
<dbReference type="PROSITE" id="PS50836">
    <property type="entry name" value="DOMON"/>
    <property type="match status" value="1"/>
</dbReference>
<keyword evidence="9" id="KW-1185">Reference proteome</keyword>
<dbReference type="AlphaFoldDB" id="A0AAD8H3G4"/>
<reference evidence="8" key="1">
    <citation type="submission" date="2023-02" db="EMBL/GenBank/DDBJ databases">
        <title>Genome of toxic invasive species Heracleum sosnowskyi carries increased number of genes despite the absence of recent whole-genome duplications.</title>
        <authorList>
            <person name="Schelkunov M."/>
            <person name="Shtratnikova V."/>
            <person name="Makarenko M."/>
            <person name="Klepikova A."/>
            <person name="Omelchenko D."/>
            <person name="Novikova G."/>
            <person name="Obukhova E."/>
            <person name="Bogdanov V."/>
            <person name="Penin A."/>
            <person name="Logacheva M."/>
        </authorList>
    </citation>
    <scope>NUCLEOTIDE SEQUENCE</scope>
    <source>
        <strain evidence="8">Hsosn_3</strain>
        <tissue evidence="8">Leaf</tissue>
    </source>
</reference>
<dbReference type="PANTHER" id="PTHR23130:SF159">
    <property type="entry name" value="OS08G0335600 PROTEIN"/>
    <property type="match status" value="1"/>
</dbReference>
<evidence type="ECO:0000256" key="2">
    <source>
        <dbReference type="ARBA" id="ARBA00022448"/>
    </source>
</evidence>
<organism evidence="8 9">
    <name type="scientific">Heracleum sosnowskyi</name>
    <dbReference type="NCBI Taxonomy" id="360622"/>
    <lineage>
        <taxon>Eukaryota</taxon>
        <taxon>Viridiplantae</taxon>
        <taxon>Streptophyta</taxon>
        <taxon>Embryophyta</taxon>
        <taxon>Tracheophyta</taxon>
        <taxon>Spermatophyta</taxon>
        <taxon>Magnoliopsida</taxon>
        <taxon>eudicotyledons</taxon>
        <taxon>Gunneridae</taxon>
        <taxon>Pentapetalae</taxon>
        <taxon>asterids</taxon>
        <taxon>campanulids</taxon>
        <taxon>Apiales</taxon>
        <taxon>Apiaceae</taxon>
        <taxon>Apioideae</taxon>
        <taxon>apioid superclade</taxon>
        <taxon>Tordylieae</taxon>
        <taxon>Tordyliinae</taxon>
        <taxon>Heracleum</taxon>
    </lineage>
</organism>
<evidence type="ECO:0000313" key="8">
    <source>
        <dbReference type="EMBL" id="KAK1359023.1"/>
    </source>
</evidence>
<feature type="chain" id="PRO_5041979885" evidence="6">
    <location>
        <begin position="24"/>
        <end position="189"/>
    </location>
</feature>
<dbReference type="PANTHER" id="PTHR23130">
    <property type="entry name" value="CYTOCHROME B561 AND DOMON DOMAIN-CONTAINING PROTEIN"/>
    <property type="match status" value="1"/>
</dbReference>
<feature type="signal peptide" evidence="6">
    <location>
        <begin position="1"/>
        <end position="23"/>
    </location>
</feature>
<evidence type="ECO:0000256" key="4">
    <source>
        <dbReference type="ARBA" id="ARBA00022982"/>
    </source>
</evidence>